<dbReference type="Proteomes" id="UP001245683">
    <property type="component" value="Unassembled WGS sequence"/>
</dbReference>
<keyword evidence="4" id="KW-1185">Reference proteome</keyword>
<dbReference type="Gene3D" id="3.40.50.300">
    <property type="entry name" value="P-loop containing nucleotide triphosphate hydrolases"/>
    <property type="match status" value="2"/>
</dbReference>
<accession>A0AAE4T0L0</accession>
<evidence type="ECO:0000313" key="4">
    <source>
        <dbReference type="Proteomes" id="UP001245683"/>
    </source>
</evidence>
<dbReference type="PANTHER" id="PTHR32182">
    <property type="entry name" value="DNA REPLICATION AND REPAIR PROTEIN RECF"/>
    <property type="match status" value="1"/>
</dbReference>
<dbReference type="InterPro" id="IPR014555">
    <property type="entry name" value="RecF-like"/>
</dbReference>
<gene>
    <name evidence="3" type="ORF">RBI02_01715</name>
</gene>
<dbReference type="RefSeq" id="WP_315339780.1">
    <property type="nucleotide sequence ID" value="NZ_JAVDZE010000001.1"/>
</dbReference>
<dbReference type="Pfam" id="PF13175">
    <property type="entry name" value="AAA_15"/>
    <property type="match status" value="1"/>
</dbReference>
<comment type="caution">
    <text evidence="3">The sequence shown here is derived from an EMBL/GenBank/DDBJ whole genome shotgun (WGS) entry which is preliminary data.</text>
</comment>
<dbReference type="SUPFAM" id="SSF52540">
    <property type="entry name" value="P-loop containing nucleoside triphosphate hydrolases"/>
    <property type="match status" value="1"/>
</dbReference>
<dbReference type="GO" id="GO:0016887">
    <property type="term" value="F:ATP hydrolysis activity"/>
    <property type="evidence" value="ECO:0007669"/>
    <property type="project" value="InterPro"/>
</dbReference>
<dbReference type="PIRSF" id="PIRSF029347">
    <property type="entry name" value="RecF"/>
    <property type="match status" value="1"/>
</dbReference>
<dbReference type="InterPro" id="IPR027417">
    <property type="entry name" value="P-loop_NTPase"/>
</dbReference>
<dbReference type="CDD" id="cd00267">
    <property type="entry name" value="ABC_ATPase"/>
    <property type="match status" value="1"/>
</dbReference>
<reference evidence="3 4" key="1">
    <citation type="submission" date="2023-08" db="EMBL/GenBank/DDBJ databases">
        <title>Draft genome sequence of Thermococcus waiotapuensis WT1T, a thermophilic sulphur-dependent archaeon from order Thermococcales.</title>
        <authorList>
            <person name="Manners S.H."/>
            <person name="Carere C.R."/>
            <person name="Dhami M.K."/>
            <person name="Dobson R.C.J."/>
            <person name="Stott M.B."/>
        </authorList>
    </citation>
    <scope>NUCLEOTIDE SEQUENCE [LARGE SCALE GENOMIC DNA]</scope>
    <source>
        <strain evidence="3 4">WT1</strain>
    </source>
</reference>
<protein>
    <submittedName>
        <fullName evidence="3">AAA family ATPase</fullName>
    </submittedName>
</protein>
<dbReference type="AlphaFoldDB" id="A0AAE4T0L0"/>
<organism evidence="3 4">
    <name type="scientific">Thermococcus waiotapuensis</name>
    <dbReference type="NCBI Taxonomy" id="90909"/>
    <lineage>
        <taxon>Archaea</taxon>
        <taxon>Methanobacteriati</taxon>
        <taxon>Methanobacteriota</taxon>
        <taxon>Thermococci</taxon>
        <taxon>Thermococcales</taxon>
        <taxon>Thermococcaceae</taxon>
        <taxon>Thermococcus</taxon>
    </lineage>
</organism>
<dbReference type="Pfam" id="PF13304">
    <property type="entry name" value="AAA_21"/>
    <property type="match status" value="1"/>
</dbReference>
<evidence type="ECO:0000259" key="1">
    <source>
        <dbReference type="Pfam" id="PF13175"/>
    </source>
</evidence>
<dbReference type="InterPro" id="IPR041685">
    <property type="entry name" value="AAA_GajA/Old/RecF-like"/>
</dbReference>
<feature type="domain" description="Endonuclease GajA/Old nuclease/RecF-like AAA" evidence="1">
    <location>
        <begin position="1"/>
        <end position="47"/>
    </location>
</feature>
<dbReference type="EMBL" id="JAVDZE010000001">
    <property type="protein sequence ID" value="MDV3103265.1"/>
    <property type="molecule type" value="Genomic_DNA"/>
</dbReference>
<name>A0AAE4T0L0_9EURY</name>
<evidence type="ECO:0000259" key="2">
    <source>
        <dbReference type="Pfam" id="PF13304"/>
    </source>
</evidence>
<evidence type="ECO:0000313" key="3">
    <source>
        <dbReference type="EMBL" id="MDV3103265.1"/>
    </source>
</evidence>
<feature type="domain" description="ATPase AAA-type core" evidence="2">
    <location>
        <begin position="304"/>
        <end position="396"/>
    </location>
</feature>
<proteinExistence type="predicted"/>
<dbReference type="GO" id="GO:0005524">
    <property type="term" value="F:ATP binding"/>
    <property type="evidence" value="ECO:0007669"/>
    <property type="project" value="InterPro"/>
</dbReference>
<sequence>MRLKKLVVKNFKSLRTCEVELGKFNVLVGPNASGKTNLIEAFKLLRKIYFENDTNPFLEWWGYNNVVWGRKEELLIAVGMLFDVDRYDVYFETTFTGTGGSFRILREVLEVRGYLRIEKEGRTLRVFHDAEFIKRALPKLKTVKTPKGLTEAYDYFVKLDTEELLYLEAQLPPDYAGETLLSWPWIALSWPWRALVTSDETYETAYIITQTKDGKPILPLISPMVQDEWGPTPLALELGGLLRKTMLSTLVLRQVYVQNVKEPKFSRKETTLSEDASNLVPLLYNIWLREGRLPDEIVNPLSMAFPHSRVFFQLTEDGRVMMKVFEGDLELAPPGISDGFYKTLAILTAAYLKPPLLVIDEIENSLHPETLELILDVLRESESQVIITTHSPVVIDMTEPSDLILVDKVGGESRFMRVKDPEKIKKFLNEKGITLSEGWLYGSLINSDEQ</sequence>
<dbReference type="GO" id="GO:0006302">
    <property type="term" value="P:double-strand break repair"/>
    <property type="evidence" value="ECO:0007669"/>
    <property type="project" value="TreeGrafter"/>
</dbReference>
<dbReference type="InterPro" id="IPR003959">
    <property type="entry name" value="ATPase_AAA_core"/>
</dbReference>
<dbReference type="PANTHER" id="PTHR32182:SF22">
    <property type="entry name" value="ATP-DEPENDENT ENDONUCLEASE, OLD FAMILY-RELATED"/>
    <property type="match status" value="1"/>
</dbReference>
<dbReference type="GO" id="GO:0000731">
    <property type="term" value="P:DNA synthesis involved in DNA repair"/>
    <property type="evidence" value="ECO:0007669"/>
    <property type="project" value="TreeGrafter"/>
</dbReference>